<sequence>MIDETTIQSVLKKITASKTFCDSEKYCTLLTYLVDKSLAGDVPKEYSIAIDFFKREKNFDPSEDTIVRYYMYRLRQKIKAYYEDEGKDDEIILEIPKGHYEVKFLPRPKTKRNNGRDIVSLKNILFLVIIILIGLSGYLLYRYNALANRARIINEAIDRNDPIWSDFFSNNLPTVLLIGDHLLYQEYDPQLRRFRFIIDHKITSNAEYQEFEAQYPNRKLIKSEQGSLPLNSIFNLNDLYNVFFSFNTHIDIKLSSVYMSSQFDLTNINGRNIIFIGGFRNLRKLNYIMDQISVSYEYAPDNYWRGRVIVPSSVPDSFYTFKATKFDDTHYSDLGFIAKVPGNKDENYLILTGFAYPAQIEVVRLVSTPLGLSKIYEQTKNKFKTFPPYFFMVIEVFGLEYSALESKVIYIKEISENSVSSKRTQ</sequence>
<gene>
    <name evidence="2" type="ORF">ENK44_00745</name>
</gene>
<reference evidence="2" key="1">
    <citation type="journal article" date="2020" name="mSystems">
        <title>Genome- and Community-Level Interaction Insights into Carbon Utilization and Element Cycling Functions of Hydrothermarchaeota in Hydrothermal Sediment.</title>
        <authorList>
            <person name="Zhou Z."/>
            <person name="Liu Y."/>
            <person name="Xu W."/>
            <person name="Pan J."/>
            <person name="Luo Z.H."/>
            <person name="Li M."/>
        </authorList>
    </citation>
    <scope>NUCLEOTIDE SEQUENCE [LARGE SCALE GENOMIC DNA]</scope>
    <source>
        <strain evidence="2">HyVt-577</strain>
    </source>
</reference>
<keyword evidence="1" id="KW-1133">Transmembrane helix</keyword>
<proteinExistence type="predicted"/>
<feature type="transmembrane region" description="Helical" evidence="1">
    <location>
        <begin position="119"/>
        <end position="141"/>
    </location>
</feature>
<accession>A0A7V4TXY7</accession>
<keyword evidence="1" id="KW-0812">Transmembrane</keyword>
<organism evidence="2">
    <name type="scientific">Caldithrix abyssi</name>
    <dbReference type="NCBI Taxonomy" id="187145"/>
    <lineage>
        <taxon>Bacteria</taxon>
        <taxon>Pseudomonadati</taxon>
        <taxon>Calditrichota</taxon>
        <taxon>Calditrichia</taxon>
        <taxon>Calditrichales</taxon>
        <taxon>Calditrichaceae</taxon>
        <taxon>Caldithrix</taxon>
    </lineage>
</organism>
<comment type="caution">
    <text evidence="2">The sequence shown here is derived from an EMBL/GenBank/DDBJ whole genome shotgun (WGS) entry which is preliminary data.</text>
</comment>
<dbReference type="AlphaFoldDB" id="A0A7V4TXY7"/>
<dbReference type="Proteomes" id="UP000885779">
    <property type="component" value="Unassembled WGS sequence"/>
</dbReference>
<keyword evidence="1" id="KW-0472">Membrane</keyword>
<dbReference type="EMBL" id="DRQG01000009">
    <property type="protein sequence ID" value="HGY54203.1"/>
    <property type="molecule type" value="Genomic_DNA"/>
</dbReference>
<protein>
    <submittedName>
        <fullName evidence="2">Uncharacterized protein</fullName>
    </submittedName>
</protein>
<evidence type="ECO:0000313" key="2">
    <source>
        <dbReference type="EMBL" id="HGY54203.1"/>
    </source>
</evidence>
<evidence type="ECO:0000256" key="1">
    <source>
        <dbReference type="SAM" id="Phobius"/>
    </source>
</evidence>
<name>A0A7V4TXY7_CALAY</name>